<dbReference type="OrthoDB" id="10496711at2759"/>
<dbReference type="EMBL" id="FN653020">
    <property type="protein sequence ID" value="CBY23324.1"/>
    <property type="molecule type" value="Genomic_DNA"/>
</dbReference>
<reference evidence="1" key="1">
    <citation type="journal article" date="2010" name="Science">
        <title>Plasticity of animal genome architecture unmasked by rapid evolution of a pelagic tunicate.</title>
        <authorList>
            <person name="Denoeud F."/>
            <person name="Henriet S."/>
            <person name="Mungpakdee S."/>
            <person name="Aury J.M."/>
            <person name="Da Silva C."/>
            <person name="Brinkmann H."/>
            <person name="Mikhaleva J."/>
            <person name="Olsen L.C."/>
            <person name="Jubin C."/>
            <person name="Canestro C."/>
            <person name="Bouquet J.M."/>
            <person name="Danks G."/>
            <person name="Poulain J."/>
            <person name="Campsteijn C."/>
            <person name="Adamski M."/>
            <person name="Cross I."/>
            <person name="Yadetie F."/>
            <person name="Muffato M."/>
            <person name="Louis A."/>
            <person name="Butcher S."/>
            <person name="Tsagkogeorga G."/>
            <person name="Konrad A."/>
            <person name="Singh S."/>
            <person name="Jensen M.F."/>
            <person name="Cong E.H."/>
            <person name="Eikeseth-Otteraa H."/>
            <person name="Noel B."/>
            <person name="Anthouard V."/>
            <person name="Porcel B.M."/>
            <person name="Kachouri-Lafond R."/>
            <person name="Nishino A."/>
            <person name="Ugolini M."/>
            <person name="Chourrout P."/>
            <person name="Nishida H."/>
            <person name="Aasland R."/>
            <person name="Huzurbazar S."/>
            <person name="Westhof E."/>
            <person name="Delsuc F."/>
            <person name="Lehrach H."/>
            <person name="Reinhardt R."/>
            <person name="Weissenbach J."/>
            <person name="Roy S.W."/>
            <person name="Artiguenave F."/>
            <person name="Postlethwait J.H."/>
            <person name="Manak J.R."/>
            <person name="Thompson E.M."/>
            <person name="Jaillon O."/>
            <person name="Du Pasquier L."/>
            <person name="Boudinot P."/>
            <person name="Liberles D.A."/>
            <person name="Volff J.N."/>
            <person name="Philippe H."/>
            <person name="Lenhard B."/>
            <person name="Roest Crollius H."/>
            <person name="Wincker P."/>
            <person name="Chourrout D."/>
        </authorList>
    </citation>
    <scope>NUCLEOTIDE SEQUENCE [LARGE SCALE GENOMIC DNA]</scope>
</reference>
<dbReference type="AlphaFoldDB" id="E4X0M5"/>
<evidence type="ECO:0000313" key="1">
    <source>
        <dbReference type="EMBL" id="CBY23324.1"/>
    </source>
</evidence>
<protein>
    <submittedName>
        <fullName evidence="1">Uncharacterized protein</fullName>
    </submittedName>
</protein>
<sequence>MTRMPASMRKSRAASLKPQMAILNSAQQRRRQNNIFKRAFQFIRREEVVVIPLTNRNRGQVSCAIRCYRWDFWTDIGGYGGARTAREQNQRARKEGSEKRTETGWMLAGSCEVAKWPEKPRYTLDMLGYSSDAVVFGELDTEPKSKKGLIRVKEVLKFPVRHENIFFRQGRDGFQRPNKILLECDSTELIKVKNWKGVMGARSRKLFFLRVSDSSGEVSLKWAPYAGRDIRRKQTRQSVARGICDDLSRPGYASGRRESCSAEVDPVIRKFGVVKAARGQNGSQFLEKGNRFKIRKAYDF</sequence>
<organism evidence="1">
    <name type="scientific">Oikopleura dioica</name>
    <name type="common">Tunicate</name>
    <dbReference type="NCBI Taxonomy" id="34765"/>
    <lineage>
        <taxon>Eukaryota</taxon>
        <taxon>Metazoa</taxon>
        <taxon>Chordata</taxon>
        <taxon>Tunicata</taxon>
        <taxon>Appendicularia</taxon>
        <taxon>Copelata</taxon>
        <taxon>Oikopleuridae</taxon>
        <taxon>Oikopleura</taxon>
    </lineage>
</organism>
<dbReference type="Proteomes" id="UP000001307">
    <property type="component" value="Unassembled WGS sequence"/>
</dbReference>
<proteinExistence type="predicted"/>
<gene>
    <name evidence="1" type="ORF">GSOID_T00015262001</name>
</gene>
<evidence type="ECO:0000313" key="2">
    <source>
        <dbReference type="Proteomes" id="UP000001307"/>
    </source>
</evidence>
<keyword evidence="2" id="KW-1185">Reference proteome</keyword>
<accession>E4X0M5</accession>
<name>E4X0M5_OIKDI</name>
<dbReference type="InParanoid" id="E4X0M5"/>